<comment type="similarity">
    <text evidence="2">Belongs to the fimbrial protein family.</text>
</comment>
<keyword evidence="3 5" id="KW-0732">Signal</keyword>
<dbReference type="SUPFAM" id="SSF49401">
    <property type="entry name" value="Bacterial adhesins"/>
    <property type="match status" value="1"/>
</dbReference>
<dbReference type="RefSeq" id="WP_024072941.1">
    <property type="nucleotide sequence ID" value="NZ_CP063233.1"/>
</dbReference>
<comment type="subcellular location">
    <subcellularLocation>
        <location evidence="1">Fimbrium</location>
    </subcellularLocation>
</comment>
<dbReference type="PANTHER" id="PTHR33420:SF3">
    <property type="entry name" value="FIMBRIAL SUBUNIT ELFA"/>
    <property type="match status" value="1"/>
</dbReference>
<feature type="chain" id="PRO_5030798740" evidence="5">
    <location>
        <begin position="24"/>
        <end position="174"/>
    </location>
</feature>
<evidence type="ECO:0000256" key="5">
    <source>
        <dbReference type="SAM" id="SignalP"/>
    </source>
</evidence>
<organism evidence="7 8">
    <name type="scientific">Pseudomonas fluorescens</name>
    <dbReference type="NCBI Taxonomy" id="294"/>
    <lineage>
        <taxon>Bacteria</taxon>
        <taxon>Pseudomonadati</taxon>
        <taxon>Pseudomonadota</taxon>
        <taxon>Gammaproteobacteria</taxon>
        <taxon>Pseudomonadales</taxon>
        <taxon>Pseudomonadaceae</taxon>
        <taxon>Pseudomonas</taxon>
    </lineage>
</organism>
<protein>
    <submittedName>
        <fullName evidence="7">Type 1 fimbrial protein</fullName>
    </submittedName>
</protein>
<evidence type="ECO:0000256" key="4">
    <source>
        <dbReference type="ARBA" id="ARBA00023263"/>
    </source>
</evidence>
<dbReference type="Proteomes" id="UP000593833">
    <property type="component" value="Chromosome"/>
</dbReference>
<sequence length="174" mass="17865">MKIPPLPLLLVITASLVHITAQAATTGTLRFTGQVNAGTCNLAAGDVNRTITLPTVKISDFDKSASAGSHDFEISADCESDIRNVVFLFAGTPSTGNAALFANTGTSAGTALWLAHRATSVDAIPANGTAAQRSRTIATSNKKAVIPLNAAYYKIGAITQGTLASAVTVSITYN</sequence>
<dbReference type="InterPro" id="IPR000259">
    <property type="entry name" value="Adhesion_dom_fimbrial"/>
</dbReference>
<evidence type="ECO:0000256" key="2">
    <source>
        <dbReference type="ARBA" id="ARBA00006671"/>
    </source>
</evidence>
<dbReference type="InterPro" id="IPR008966">
    <property type="entry name" value="Adhesion_dom_sf"/>
</dbReference>
<feature type="domain" description="Fimbrial-type adhesion" evidence="6">
    <location>
        <begin position="30"/>
        <end position="173"/>
    </location>
</feature>
<evidence type="ECO:0000256" key="1">
    <source>
        <dbReference type="ARBA" id="ARBA00004561"/>
    </source>
</evidence>
<evidence type="ECO:0000313" key="8">
    <source>
        <dbReference type="Proteomes" id="UP000593833"/>
    </source>
</evidence>
<proteinExistence type="inferred from homology"/>
<evidence type="ECO:0000313" key="7">
    <source>
        <dbReference type="EMBL" id="QOU05747.1"/>
    </source>
</evidence>
<accession>A0A7M2J7V3</accession>
<dbReference type="AlphaFoldDB" id="A0A7M2J7V3"/>
<name>A0A7M2J7V3_PSEFL</name>
<feature type="signal peptide" evidence="5">
    <location>
        <begin position="1"/>
        <end position="23"/>
    </location>
</feature>
<evidence type="ECO:0000259" key="6">
    <source>
        <dbReference type="Pfam" id="PF00419"/>
    </source>
</evidence>
<dbReference type="InterPro" id="IPR036937">
    <property type="entry name" value="Adhesion_dom_fimbrial_sf"/>
</dbReference>
<dbReference type="GO" id="GO:0009289">
    <property type="term" value="C:pilus"/>
    <property type="evidence" value="ECO:0007669"/>
    <property type="project" value="UniProtKB-SubCell"/>
</dbReference>
<gene>
    <name evidence="7" type="ORF">IM720_03185</name>
</gene>
<reference evidence="7 8" key="1">
    <citation type="submission" date="2020-10" db="EMBL/GenBank/DDBJ databases">
        <title>Complete genome sequence of a novel Pseudomonas fluorescens strain isolated from the flower of kumarahou (Pomaderris kumeraho).</title>
        <authorList>
            <person name="Summers M.C."/>
            <person name="Nowak V."/>
            <person name="Fairhurst M.J."/>
            <person name="Owen J.G."/>
            <person name="Gerth M.L."/>
            <person name="Patrick W.M."/>
        </authorList>
    </citation>
    <scope>NUCLEOTIDE SEQUENCE [LARGE SCALE GENOMIC DNA]</scope>
    <source>
        <strain evidence="7 8">KF1</strain>
    </source>
</reference>
<dbReference type="EMBL" id="CP063233">
    <property type="protein sequence ID" value="QOU05747.1"/>
    <property type="molecule type" value="Genomic_DNA"/>
</dbReference>
<evidence type="ECO:0000256" key="3">
    <source>
        <dbReference type="ARBA" id="ARBA00022729"/>
    </source>
</evidence>
<dbReference type="InterPro" id="IPR050263">
    <property type="entry name" value="Bact_Fimbrial_Adh_Pro"/>
</dbReference>
<keyword evidence="4" id="KW-0281">Fimbrium</keyword>
<dbReference type="Gene3D" id="2.60.40.1090">
    <property type="entry name" value="Fimbrial-type adhesion domain"/>
    <property type="match status" value="1"/>
</dbReference>
<dbReference type="GO" id="GO:0043709">
    <property type="term" value="P:cell adhesion involved in single-species biofilm formation"/>
    <property type="evidence" value="ECO:0007669"/>
    <property type="project" value="TreeGrafter"/>
</dbReference>
<dbReference type="PANTHER" id="PTHR33420">
    <property type="entry name" value="FIMBRIAL SUBUNIT ELFA-RELATED"/>
    <property type="match status" value="1"/>
</dbReference>
<dbReference type="Pfam" id="PF00419">
    <property type="entry name" value="Fimbrial"/>
    <property type="match status" value="1"/>
</dbReference>